<dbReference type="InterPro" id="IPR029063">
    <property type="entry name" value="SAM-dependent_MTases_sf"/>
</dbReference>
<evidence type="ECO:0000256" key="1">
    <source>
        <dbReference type="ARBA" id="ARBA00022603"/>
    </source>
</evidence>
<evidence type="ECO:0000256" key="2">
    <source>
        <dbReference type="ARBA" id="ARBA00022679"/>
    </source>
</evidence>
<dbReference type="CDD" id="cd02440">
    <property type="entry name" value="AdoMet_MTases"/>
    <property type="match status" value="1"/>
</dbReference>
<gene>
    <name evidence="3" type="ORF">UT42_C0034G0005</name>
</gene>
<organism evidence="3 4">
    <name type="scientific">Candidatus Falkowbacteria bacterium GW2011_GWA2_39_24</name>
    <dbReference type="NCBI Taxonomy" id="1618634"/>
    <lineage>
        <taxon>Bacteria</taxon>
        <taxon>Candidatus Falkowiibacteriota</taxon>
    </lineage>
</organism>
<dbReference type="GO" id="GO:0032259">
    <property type="term" value="P:methylation"/>
    <property type="evidence" value="ECO:0007669"/>
    <property type="project" value="UniProtKB-KW"/>
</dbReference>
<evidence type="ECO:0000313" key="3">
    <source>
        <dbReference type="EMBL" id="KKR14059.1"/>
    </source>
</evidence>
<dbReference type="PANTHER" id="PTHR13069">
    <property type="entry name" value="ALKYLATED DNA REPAIR PROTEIN ALKB HOMOLOG 8"/>
    <property type="match status" value="1"/>
</dbReference>
<dbReference type="SUPFAM" id="SSF53335">
    <property type="entry name" value="S-adenosyl-L-methionine-dependent methyltransferases"/>
    <property type="match status" value="1"/>
</dbReference>
<keyword evidence="2 3" id="KW-0808">Transferase</keyword>
<dbReference type="GO" id="GO:0008168">
    <property type="term" value="F:methyltransferase activity"/>
    <property type="evidence" value="ECO:0007669"/>
    <property type="project" value="UniProtKB-KW"/>
</dbReference>
<proteinExistence type="predicted"/>
<dbReference type="Gene3D" id="3.40.50.150">
    <property type="entry name" value="Vaccinia Virus protein VP39"/>
    <property type="match status" value="1"/>
</dbReference>
<dbReference type="EMBL" id="LBWS01000034">
    <property type="protein sequence ID" value="KKR14059.1"/>
    <property type="molecule type" value="Genomic_DNA"/>
</dbReference>
<name>A0A0G0ND17_9BACT</name>
<dbReference type="Pfam" id="PF13489">
    <property type="entry name" value="Methyltransf_23"/>
    <property type="match status" value="1"/>
</dbReference>
<comment type="caution">
    <text evidence="3">The sequence shown here is derived from an EMBL/GenBank/DDBJ whole genome shotgun (WGS) entry which is preliminary data.</text>
</comment>
<dbReference type="AlphaFoldDB" id="A0A0G0ND17"/>
<dbReference type="InterPro" id="IPR051422">
    <property type="entry name" value="AlkB_tRNA_MeTrf/Diox"/>
</dbReference>
<sequence length="235" mass="27697">MNKQTEQELLKIVKRNYDSIAGSFAETRQKSIWPALAKLADLVKEGDNVLDVGCGSGRLFNLFKDRAINYLGLDNCQPLLDIAQDNFATSQNKPQFVQADVLELTNLPQVNFDYIFCVAMFHHLPSFRLRTQALRQLKNKMKPGGLLIITVWNLWTQNQYRRLIIKFWLLKLLKKNQMDFGDILFDWKDPKINTYNQRYYHAFTRKQLQNLAVEVGLNIKELYNDHYNYYLILQR</sequence>
<protein>
    <submittedName>
        <fullName evidence="3">Putative Generic methyl-transferase/SAM</fullName>
    </submittedName>
</protein>
<reference evidence="3 4" key="1">
    <citation type="journal article" date="2015" name="Nature">
        <title>rRNA introns, odd ribosomes, and small enigmatic genomes across a large radiation of phyla.</title>
        <authorList>
            <person name="Brown C.T."/>
            <person name="Hug L.A."/>
            <person name="Thomas B.C."/>
            <person name="Sharon I."/>
            <person name="Castelle C.J."/>
            <person name="Singh A."/>
            <person name="Wilkins M.J."/>
            <person name="Williams K.H."/>
            <person name="Banfield J.F."/>
        </authorList>
    </citation>
    <scope>NUCLEOTIDE SEQUENCE [LARGE SCALE GENOMIC DNA]</scope>
</reference>
<dbReference type="PANTHER" id="PTHR13069:SF21">
    <property type="entry name" value="ALKYLATED DNA REPAIR PROTEIN ALKB HOMOLOG 8"/>
    <property type="match status" value="1"/>
</dbReference>
<keyword evidence="1" id="KW-0489">Methyltransferase</keyword>
<dbReference type="Proteomes" id="UP000034048">
    <property type="component" value="Unassembled WGS sequence"/>
</dbReference>
<accession>A0A0G0ND17</accession>
<evidence type="ECO:0000313" key="4">
    <source>
        <dbReference type="Proteomes" id="UP000034048"/>
    </source>
</evidence>